<accession>A0A3D8S558</accession>
<dbReference type="Proteomes" id="UP000256690">
    <property type="component" value="Unassembled WGS sequence"/>
</dbReference>
<feature type="compositionally biased region" description="Acidic residues" evidence="1">
    <location>
        <begin position="10"/>
        <end position="19"/>
    </location>
</feature>
<dbReference type="EMBL" id="PVWQ01000005">
    <property type="protein sequence ID" value="RDW81432.1"/>
    <property type="molecule type" value="Genomic_DNA"/>
</dbReference>
<evidence type="ECO:0000313" key="3">
    <source>
        <dbReference type="Proteomes" id="UP000256690"/>
    </source>
</evidence>
<evidence type="ECO:0000313" key="2">
    <source>
        <dbReference type="EMBL" id="RDW81432.1"/>
    </source>
</evidence>
<feature type="region of interest" description="Disordered" evidence="1">
    <location>
        <begin position="1"/>
        <end position="20"/>
    </location>
</feature>
<dbReference type="RefSeq" id="XP_026604485.1">
    <property type="nucleotide sequence ID" value="XM_026747005.1"/>
</dbReference>
<dbReference type="GeneID" id="38115359"/>
<evidence type="ECO:0000256" key="1">
    <source>
        <dbReference type="SAM" id="MobiDB-lite"/>
    </source>
</evidence>
<comment type="caution">
    <text evidence="2">The sequence shown here is derived from an EMBL/GenBank/DDBJ whole genome shotgun (WGS) entry which is preliminary data.</text>
</comment>
<dbReference type="AlphaFoldDB" id="A0A3D8S558"/>
<keyword evidence="3" id="KW-1185">Reference proteome</keyword>
<sequence length="210" mass="24300">MNPQVKAEETDSTEPEFEPEQLLISFDDHNNRSEAWDVIQQQAQAQAGAGAQPFTIPPPPPAGAEQFHHWCIERHGCWARNGAWISDTYHEVYQLASLDGIKAYYERGMELPRGNRGLIFELMGHAEPGLRLYPWGLPAQKLYDGMKCTHVEDRYYSLDVRDFLIDLEKWYFGRSVDGKRELQAIPLYRWPLSRRMADKRDEVFGLDQGM</sequence>
<dbReference type="OrthoDB" id="4474495at2759"/>
<proteinExistence type="predicted"/>
<name>A0A3D8S558_9EURO</name>
<protein>
    <submittedName>
        <fullName evidence="2">Uncharacterized protein</fullName>
    </submittedName>
</protein>
<organism evidence="2 3">
    <name type="scientific">Aspergillus mulundensis</name>
    <dbReference type="NCBI Taxonomy" id="1810919"/>
    <lineage>
        <taxon>Eukaryota</taxon>
        <taxon>Fungi</taxon>
        <taxon>Dikarya</taxon>
        <taxon>Ascomycota</taxon>
        <taxon>Pezizomycotina</taxon>
        <taxon>Eurotiomycetes</taxon>
        <taxon>Eurotiomycetidae</taxon>
        <taxon>Eurotiales</taxon>
        <taxon>Aspergillaceae</taxon>
        <taxon>Aspergillus</taxon>
        <taxon>Aspergillus subgen. Nidulantes</taxon>
    </lineage>
</organism>
<reference evidence="2 3" key="1">
    <citation type="journal article" date="2018" name="IMA Fungus">
        <title>IMA Genome-F 9: Draft genome sequence of Annulohypoxylon stygium, Aspergillus mulundensis, Berkeleyomyces basicola (syn. Thielaviopsis basicola), Ceratocystis smalleyi, two Cercospora beticola strains, Coleophoma cylindrospora, Fusarium fracticaudum, Phialophora cf. hyalina, and Morchella septimelata.</title>
        <authorList>
            <person name="Wingfield B.D."/>
            <person name="Bills G.F."/>
            <person name="Dong Y."/>
            <person name="Huang W."/>
            <person name="Nel W.J."/>
            <person name="Swalarsk-Parry B.S."/>
            <person name="Vaghefi N."/>
            <person name="Wilken P.M."/>
            <person name="An Z."/>
            <person name="de Beer Z.W."/>
            <person name="De Vos L."/>
            <person name="Chen L."/>
            <person name="Duong T.A."/>
            <person name="Gao Y."/>
            <person name="Hammerbacher A."/>
            <person name="Kikkert J.R."/>
            <person name="Li Y."/>
            <person name="Li H."/>
            <person name="Li K."/>
            <person name="Li Q."/>
            <person name="Liu X."/>
            <person name="Ma X."/>
            <person name="Naidoo K."/>
            <person name="Pethybridge S.J."/>
            <person name="Sun J."/>
            <person name="Steenkamp E.T."/>
            <person name="van der Nest M.A."/>
            <person name="van Wyk S."/>
            <person name="Wingfield M.J."/>
            <person name="Xiong C."/>
            <person name="Yue Q."/>
            <person name="Zhang X."/>
        </authorList>
    </citation>
    <scope>NUCLEOTIDE SEQUENCE [LARGE SCALE GENOMIC DNA]</scope>
    <source>
        <strain evidence="2 3">DSM 5745</strain>
    </source>
</reference>
<gene>
    <name evidence="2" type="ORF">DSM5745_04989</name>
</gene>